<keyword evidence="8" id="KW-1185">Reference proteome</keyword>
<dbReference type="Gene3D" id="1.20.1250.20">
    <property type="entry name" value="MFS general substrate transporter like domains"/>
    <property type="match status" value="2"/>
</dbReference>
<dbReference type="Proteomes" id="UP000825002">
    <property type="component" value="Unassembled WGS sequence"/>
</dbReference>
<gene>
    <name evidence="7" type="primary">Slc17a8</name>
    <name evidence="7" type="ORF">GZH46_01301</name>
</gene>
<keyword evidence="3 6" id="KW-1133">Transmembrane helix</keyword>
<feature type="transmembrane region" description="Helical" evidence="6">
    <location>
        <begin position="344"/>
        <end position="364"/>
    </location>
</feature>
<name>A0ABQ7SAA9_9ACAR</name>
<keyword evidence="2 6" id="KW-0812">Transmembrane</keyword>
<reference evidence="7 8" key="1">
    <citation type="submission" date="2020-10" db="EMBL/GenBank/DDBJ databases">
        <authorList>
            <person name="Klimov P.B."/>
            <person name="Dyachkov S.M."/>
            <person name="Chetverikov P.E."/>
        </authorList>
    </citation>
    <scope>NUCLEOTIDE SEQUENCE [LARGE SCALE GENOMIC DNA]</scope>
    <source>
        <strain evidence="7">BMOC 18-1129-001#AD2665</strain>
        <tissue evidence="7">Entire mites</tissue>
    </source>
</reference>
<comment type="subcellular location">
    <subcellularLocation>
        <location evidence="1">Membrane</location>
        <topology evidence="1">Multi-pass membrane protein</topology>
    </subcellularLocation>
</comment>
<proteinExistence type="predicted"/>
<evidence type="ECO:0000256" key="3">
    <source>
        <dbReference type="ARBA" id="ARBA00022989"/>
    </source>
</evidence>
<dbReference type="Pfam" id="PF07690">
    <property type="entry name" value="MFS_1"/>
    <property type="match status" value="1"/>
</dbReference>
<protein>
    <submittedName>
        <fullName evidence="7">Vesicular glutamate transporter 3</fullName>
    </submittedName>
</protein>
<sequence length="462" mass="51755">MDDHMRHFSRAGSFSGEIAYTLSKRHRQSVRSALSRQSKVSEVDAVTGIKQNEEETYELPSKLINGRKWYNGSFHQLRWVVILLSGLGASMMMFLRLNITVAIIKMANQTQLYLDENPGESADYIALGDEVEVPQITLARVAERYGAFKVMSISHFISLVATALIPYFVYYGWPYIVALRMLIGVAAAPIMPINMIMISKWIPPMETHIALTKEARYILSQRSDGDTDDEDSESGKENESQRGVWRKIITSTSLYTYIFVWAAYAGVGGAFIFVLPMYLRQVVKIDIKQNGILTFLIQSMSLLSYLWASPVLTLLVPVIVSAVTWILPTYFDGISVIMFMINRAFFPVAEIVVIGSILCEYTPLGVTGTVFSAINTVGNFMSVPITYGIGYILDNANEDEKCWNWIFIFFAGFNMLSLIAFNTLIKTEPAIAQRNSHKPSVGSRAETLDTNTLEGKNADPKI</sequence>
<dbReference type="PANTHER" id="PTHR11662">
    <property type="entry name" value="SOLUTE CARRIER FAMILY 17"/>
    <property type="match status" value="1"/>
</dbReference>
<feature type="transmembrane region" description="Helical" evidence="6">
    <location>
        <begin position="314"/>
        <end position="332"/>
    </location>
</feature>
<dbReference type="InterPro" id="IPR011701">
    <property type="entry name" value="MFS"/>
</dbReference>
<evidence type="ECO:0000256" key="4">
    <source>
        <dbReference type="ARBA" id="ARBA00023136"/>
    </source>
</evidence>
<feature type="transmembrane region" description="Helical" evidence="6">
    <location>
        <begin position="405"/>
        <end position="425"/>
    </location>
</feature>
<organism evidence="7 8">
    <name type="scientific">Fragariocoptes setiger</name>
    <dbReference type="NCBI Taxonomy" id="1670756"/>
    <lineage>
        <taxon>Eukaryota</taxon>
        <taxon>Metazoa</taxon>
        <taxon>Ecdysozoa</taxon>
        <taxon>Arthropoda</taxon>
        <taxon>Chelicerata</taxon>
        <taxon>Arachnida</taxon>
        <taxon>Acari</taxon>
        <taxon>Acariformes</taxon>
        <taxon>Trombidiformes</taxon>
        <taxon>Prostigmata</taxon>
        <taxon>Eupodina</taxon>
        <taxon>Eriophyoidea</taxon>
        <taxon>Phytoptidae</taxon>
        <taxon>Fragariocoptes</taxon>
    </lineage>
</organism>
<evidence type="ECO:0000256" key="6">
    <source>
        <dbReference type="SAM" id="Phobius"/>
    </source>
</evidence>
<dbReference type="PANTHER" id="PTHR11662:SF399">
    <property type="entry name" value="FI19708P1-RELATED"/>
    <property type="match status" value="1"/>
</dbReference>
<evidence type="ECO:0000313" key="7">
    <source>
        <dbReference type="EMBL" id="KAG9510165.1"/>
    </source>
</evidence>
<accession>A0ABQ7SAA9</accession>
<feature type="transmembrane region" description="Helical" evidence="6">
    <location>
        <begin position="77"/>
        <end position="104"/>
    </location>
</feature>
<feature type="transmembrane region" description="Helical" evidence="6">
    <location>
        <begin position="254"/>
        <end position="279"/>
    </location>
</feature>
<evidence type="ECO:0000256" key="2">
    <source>
        <dbReference type="ARBA" id="ARBA00022692"/>
    </source>
</evidence>
<dbReference type="InterPro" id="IPR036259">
    <property type="entry name" value="MFS_trans_sf"/>
</dbReference>
<evidence type="ECO:0000256" key="5">
    <source>
        <dbReference type="SAM" id="MobiDB-lite"/>
    </source>
</evidence>
<evidence type="ECO:0000256" key="1">
    <source>
        <dbReference type="ARBA" id="ARBA00004141"/>
    </source>
</evidence>
<dbReference type="SUPFAM" id="SSF103473">
    <property type="entry name" value="MFS general substrate transporter"/>
    <property type="match status" value="1"/>
</dbReference>
<keyword evidence="4 6" id="KW-0472">Membrane</keyword>
<comment type="caution">
    <text evidence="7">The sequence shown here is derived from an EMBL/GenBank/DDBJ whole genome shotgun (WGS) entry which is preliminary data.</text>
</comment>
<evidence type="ECO:0000313" key="8">
    <source>
        <dbReference type="Proteomes" id="UP000825002"/>
    </source>
</evidence>
<feature type="transmembrane region" description="Helical" evidence="6">
    <location>
        <begin position="177"/>
        <end position="198"/>
    </location>
</feature>
<feature type="transmembrane region" description="Helical" evidence="6">
    <location>
        <begin position="150"/>
        <end position="170"/>
    </location>
</feature>
<feature type="region of interest" description="Disordered" evidence="5">
    <location>
        <begin position="435"/>
        <end position="462"/>
    </location>
</feature>
<dbReference type="EMBL" id="JAIFTH010000217">
    <property type="protein sequence ID" value="KAG9510165.1"/>
    <property type="molecule type" value="Genomic_DNA"/>
</dbReference>
<feature type="transmembrane region" description="Helical" evidence="6">
    <location>
        <begin position="370"/>
        <end position="393"/>
    </location>
</feature>
<dbReference type="InterPro" id="IPR050382">
    <property type="entry name" value="MFS_Na/Anion_cotransporter"/>
</dbReference>